<accession>A0A117LBE7</accession>
<dbReference type="GO" id="GO:0006203">
    <property type="term" value="P:dGTP catabolic process"/>
    <property type="evidence" value="ECO:0007669"/>
    <property type="project" value="TreeGrafter"/>
</dbReference>
<dbReference type="FunFam" id="1.10.287.1080:FF:000001">
    <property type="entry name" value="Nucleoside triphosphate pyrophosphohydrolase"/>
    <property type="match status" value="1"/>
</dbReference>
<name>A0A117LBE7_9THEO</name>
<protein>
    <recommendedName>
        <fullName evidence="5">MazG family protein</fullName>
    </recommendedName>
</protein>
<dbReference type="GO" id="GO:0046076">
    <property type="term" value="P:dTTP catabolic process"/>
    <property type="evidence" value="ECO:0007669"/>
    <property type="project" value="TreeGrafter"/>
</dbReference>
<dbReference type="NCBIfam" id="TIGR00444">
    <property type="entry name" value="mazG"/>
    <property type="match status" value="1"/>
</dbReference>
<dbReference type="Proteomes" id="UP000053326">
    <property type="component" value="Unassembled WGS sequence"/>
</dbReference>
<dbReference type="EMBL" id="LGFO01000087">
    <property type="protein sequence ID" value="KUK36490.1"/>
    <property type="molecule type" value="Genomic_DNA"/>
</dbReference>
<dbReference type="Gene3D" id="1.10.287.1080">
    <property type="entry name" value="MazG-like"/>
    <property type="match status" value="2"/>
</dbReference>
<dbReference type="PANTHER" id="PTHR30522:SF0">
    <property type="entry name" value="NUCLEOSIDE TRIPHOSPHATE PYROPHOSPHOHYDROLASE"/>
    <property type="match status" value="1"/>
</dbReference>
<dbReference type="GO" id="GO:0047429">
    <property type="term" value="F:nucleoside triphosphate diphosphatase activity"/>
    <property type="evidence" value="ECO:0007669"/>
    <property type="project" value="TreeGrafter"/>
</dbReference>
<dbReference type="CDD" id="cd11528">
    <property type="entry name" value="NTP-PPase_MazG_Nterm"/>
    <property type="match status" value="1"/>
</dbReference>
<evidence type="ECO:0000259" key="1">
    <source>
        <dbReference type="Pfam" id="PF00590"/>
    </source>
</evidence>
<dbReference type="GO" id="GO:0046081">
    <property type="term" value="P:dUTP catabolic process"/>
    <property type="evidence" value="ECO:0007669"/>
    <property type="project" value="TreeGrafter"/>
</dbReference>
<dbReference type="GO" id="GO:0046047">
    <property type="term" value="P:TTP catabolic process"/>
    <property type="evidence" value="ECO:0007669"/>
    <property type="project" value="TreeGrafter"/>
</dbReference>
<dbReference type="InterPro" id="IPR014777">
    <property type="entry name" value="4pyrrole_Mease_sub1"/>
</dbReference>
<organism evidence="3 4">
    <name type="scientific">Thermacetogenium phaeum</name>
    <dbReference type="NCBI Taxonomy" id="85874"/>
    <lineage>
        <taxon>Bacteria</taxon>
        <taxon>Bacillati</taxon>
        <taxon>Bacillota</taxon>
        <taxon>Clostridia</taxon>
        <taxon>Thermoanaerobacterales</taxon>
        <taxon>Thermoanaerobacteraceae</taxon>
        <taxon>Thermacetogenium</taxon>
    </lineage>
</organism>
<feature type="domain" description="Tetrapyrrole methylase" evidence="1">
    <location>
        <begin position="6"/>
        <end position="217"/>
    </location>
</feature>
<dbReference type="AlphaFoldDB" id="A0A117LBE7"/>
<dbReference type="Pfam" id="PF00590">
    <property type="entry name" value="TP_methylase"/>
    <property type="match status" value="1"/>
</dbReference>
<feature type="domain" description="NTP pyrophosphohydrolase MazG-like" evidence="2">
    <location>
        <begin position="279"/>
        <end position="352"/>
    </location>
</feature>
<dbReference type="NCBIfam" id="NF007113">
    <property type="entry name" value="PRK09562.1"/>
    <property type="match status" value="1"/>
</dbReference>
<dbReference type="PANTHER" id="PTHR30522">
    <property type="entry name" value="NUCLEOSIDE TRIPHOSPHATE PYROPHOSPHOHYDROLASE"/>
    <property type="match status" value="1"/>
</dbReference>
<dbReference type="GO" id="GO:0008168">
    <property type="term" value="F:methyltransferase activity"/>
    <property type="evidence" value="ECO:0007669"/>
    <property type="project" value="InterPro"/>
</dbReference>
<evidence type="ECO:0008006" key="5">
    <source>
        <dbReference type="Google" id="ProtNLM"/>
    </source>
</evidence>
<feature type="non-terminal residue" evidence="3">
    <location>
        <position position="436"/>
    </location>
</feature>
<sequence length="436" mass="48200">MNKRGTIYVVGLGPGDPLDLPPLNLSLLRSYRVYLRTERHPVVAALREEGISFHPLDGFYERSDTFEEVYRGMAEFLLETACEQGEPLVFAVPGNPLVGESVVNSLRTSAPERGVQLKIFTAPGFLDALFPLLGIDPGEGLLIADSFQLCPSGDGSPPLAVPGDTGIVIMQVYNRHLASEVKLTLMDSFPDDHRVMVVESAGVRGKERVSAIPLYELDRREPDHLTTVYVPPLKEGETAPRRPLLGRSAESASACSLEPLVGVMERLLSPEGCPWDRQQTHQSLKKYLIEEAYEVVDAIDEGDMHKLCEELGDLLLQIVFHTALAEREREFTIAQVIGGITEKLIRRHPHVFGGIKVNGASEVLRNWEAIKQKEKEGERKSLLAGVPRHLPALQRAQKVQAKAALVGFDWPDAEGAAAKVEEEWQEVKAAWSQGER</sequence>
<dbReference type="CDD" id="cd11723">
    <property type="entry name" value="YabN_N_like"/>
    <property type="match status" value="1"/>
</dbReference>
<dbReference type="SUPFAM" id="SSF53790">
    <property type="entry name" value="Tetrapyrrole methylase"/>
    <property type="match status" value="1"/>
</dbReference>
<dbReference type="InterPro" id="IPR011551">
    <property type="entry name" value="NTP_PyrPHydrolase_MazG"/>
</dbReference>
<evidence type="ECO:0000313" key="4">
    <source>
        <dbReference type="Proteomes" id="UP000053326"/>
    </source>
</evidence>
<dbReference type="GO" id="GO:0046061">
    <property type="term" value="P:dATP catabolic process"/>
    <property type="evidence" value="ECO:0007669"/>
    <property type="project" value="TreeGrafter"/>
</dbReference>
<evidence type="ECO:0000259" key="2">
    <source>
        <dbReference type="Pfam" id="PF03819"/>
    </source>
</evidence>
<dbReference type="InterPro" id="IPR035013">
    <property type="entry name" value="YabN_N"/>
</dbReference>
<reference evidence="4" key="1">
    <citation type="journal article" date="2015" name="MBio">
        <title>Genome-Resolved Metagenomic Analysis Reveals Roles for Candidate Phyla and Other Microbial Community Members in Biogeochemical Transformations in Oil Reservoirs.</title>
        <authorList>
            <person name="Hu P."/>
            <person name="Tom L."/>
            <person name="Singh A."/>
            <person name="Thomas B.C."/>
            <person name="Baker B.J."/>
            <person name="Piceno Y.M."/>
            <person name="Andersen G.L."/>
            <person name="Banfield J.F."/>
        </authorList>
    </citation>
    <scope>NUCLEOTIDE SEQUENCE [LARGE SCALE GENOMIC DNA]</scope>
</reference>
<dbReference type="Gene3D" id="3.40.1010.10">
    <property type="entry name" value="Cobalt-precorrin-4 Transmethylase, Domain 1"/>
    <property type="match status" value="1"/>
</dbReference>
<comment type="caution">
    <text evidence="3">The sequence shown here is derived from an EMBL/GenBank/DDBJ whole genome shotgun (WGS) entry which is preliminary data.</text>
</comment>
<proteinExistence type="predicted"/>
<dbReference type="GO" id="GO:0046052">
    <property type="term" value="P:UTP catabolic process"/>
    <property type="evidence" value="ECO:0007669"/>
    <property type="project" value="TreeGrafter"/>
</dbReference>
<dbReference type="Pfam" id="PF03819">
    <property type="entry name" value="MazG"/>
    <property type="match status" value="1"/>
</dbReference>
<dbReference type="InterPro" id="IPR048015">
    <property type="entry name" value="NTP-PPase_MazG-like_N"/>
</dbReference>
<gene>
    <name evidence="3" type="ORF">XD66_0806</name>
</gene>
<dbReference type="InterPro" id="IPR004518">
    <property type="entry name" value="MazG-like_dom"/>
</dbReference>
<dbReference type="InterPro" id="IPR035996">
    <property type="entry name" value="4pyrrol_Methylase_sf"/>
</dbReference>
<evidence type="ECO:0000313" key="3">
    <source>
        <dbReference type="EMBL" id="KUK36490.1"/>
    </source>
</evidence>
<dbReference type="InterPro" id="IPR000878">
    <property type="entry name" value="4pyrrol_Mease"/>
</dbReference>
<dbReference type="GO" id="GO:0006950">
    <property type="term" value="P:response to stress"/>
    <property type="evidence" value="ECO:0007669"/>
    <property type="project" value="UniProtKB-ARBA"/>
</dbReference>
<dbReference type="SUPFAM" id="SSF101386">
    <property type="entry name" value="all-alpha NTP pyrophosphatases"/>
    <property type="match status" value="2"/>
</dbReference>